<proteinExistence type="predicted"/>
<dbReference type="EMBL" id="MF098556">
    <property type="protein sequence ID" value="ASV43918.1"/>
    <property type="molecule type" value="Genomic_DNA"/>
</dbReference>
<evidence type="ECO:0000313" key="1">
    <source>
        <dbReference type="EMBL" id="ASV43918.1"/>
    </source>
</evidence>
<name>A0A2U7P3D6_9VIRU</name>
<sequence>MSQSIQTDDVIEHYITHSNRLVLALRSQSQAMADLSAIVAVAMPLLPPEQSRALSAAFNRVVSRTMNLNEAICDHNQDVTELLLSYSRMLTEIAQ</sequence>
<accession>A0A2U7P3D6</accession>
<protein>
    <submittedName>
        <fullName evidence="1">Uncharacterized protein</fullName>
    </submittedName>
</protein>
<organism evidence="1">
    <name type="scientific">Hot spring virus BHS1</name>
    <dbReference type="NCBI Taxonomy" id="2024351"/>
    <lineage>
        <taxon>Viruses</taxon>
    </lineage>
</organism>
<reference evidence="1" key="1">
    <citation type="submission" date="2017-05" db="EMBL/GenBank/DDBJ databases">
        <title>The virome of a scalding spring: bacteriophages and archaeal viruses share the pool.</title>
        <authorList>
            <person name="Zablocki O.D.J."/>
            <person name="van Zyl L.J."/>
            <person name="Kirby B."/>
            <person name="Trindade M.I."/>
        </authorList>
    </citation>
    <scope>NUCLEOTIDE SEQUENCE</scope>
</reference>